<proteinExistence type="predicted"/>
<dbReference type="InterPro" id="IPR009057">
    <property type="entry name" value="Homeodomain-like_sf"/>
</dbReference>
<dbReference type="SUPFAM" id="SSF46689">
    <property type="entry name" value="Homeodomain-like"/>
    <property type="match status" value="2"/>
</dbReference>
<name>A0ABW9W2G8_9BURK</name>
<dbReference type="EMBL" id="WWCT01000012">
    <property type="protein sequence ID" value="MYN27957.1"/>
    <property type="molecule type" value="Genomic_DNA"/>
</dbReference>
<dbReference type="Gene3D" id="1.10.357.10">
    <property type="entry name" value="Tetracycline Repressor, domain 2"/>
    <property type="match status" value="2"/>
</dbReference>
<keyword evidence="3" id="KW-1185">Reference proteome</keyword>
<evidence type="ECO:0000313" key="3">
    <source>
        <dbReference type="Proteomes" id="UP000642144"/>
    </source>
</evidence>
<dbReference type="RefSeq" id="WP_161055828.1">
    <property type="nucleotide sequence ID" value="NZ_WWCT01000012.1"/>
</dbReference>
<dbReference type="PANTHER" id="PTHR30055">
    <property type="entry name" value="HTH-TYPE TRANSCRIPTIONAL REGULATOR RUTR"/>
    <property type="match status" value="1"/>
</dbReference>
<dbReference type="PANTHER" id="PTHR30055:SF219">
    <property type="entry name" value="TRANSCRIPTIONAL REGULATORY PROTEIN"/>
    <property type="match status" value="1"/>
</dbReference>
<comment type="caution">
    <text evidence="2">The sequence shown here is derived from an EMBL/GenBank/DDBJ whole genome shotgun (WGS) entry which is preliminary data.</text>
</comment>
<evidence type="ECO:0008006" key="4">
    <source>
        <dbReference type="Google" id="ProtNLM"/>
    </source>
</evidence>
<dbReference type="Proteomes" id="UP000642144">
    <property type="component" value="Unassembled WGS sequence"/>
</dbReference>
<keyword evidence="1" id="KW-0238">DNA-binding</keyword>
<accession>A0ABW9W2G8</accession>
<sequence>MTEVAVTRRSRKAPQPEALLAAACGIVSTEGLAGLTLRPLAEALGVSVTVLTSHYGARADVIAAVCDAACAHDRQLLERWRAMLDTLGTLSPSIAAGLAETMLEECATEQRAVSVLYLEVLHACTWDEALRPLFAAWSAQRHSFWQLFAERAGLAPALLTSGWWHGYTVAELAYSLVLNPVSSYRTLRRLCLRRLFAGGVATRADAGDAALFALLLEQMQVVSGDLSEEPGGASAWAAQAARICGRRLAAQGVHGLTHRAIAAEIGIPHTTLSYRYPAQRDLVIAGLESIIAHIRFAVDADSLTELQRLRVEGDGKQLDLARANFAVAIAATRMPELSTYTADMRSRRGNNLAKVFMKYLPQTAGIDALCAQVISMGLTGLTNTEPPGDASDKTVAAAFGAAAQWLQQQP</sequence>
<reference evidence="2 3" key="1">
    <citation type="submission" date="2019-12" db="EMBL/GenBank/DDBJ databases">
        <title>Novel species isolated from a subtropical stream in China.</title>
        <authorList>
            <person name="Lu H."/>
        </authorList>
    </citation>
    <scope>NUCLEOTIDE SEQUENCE [LARGE SCALE GENOMIC DNA]</scope>
    <source>
        <strain evidence="2 3">CY42W</strain>
    </source>
</reference>
<evidence type="ECO:0000313" key="2">
    <source>
        <dbReference type="EMBL" id="MYN27957.1"/>
    </source>
</evidence>
<organism evidence="2 3">
    <name type="scientific">Duganella levis</name>
    <dbReference type="NCBI Taxonomy" id="2692169"/>
    <lineage>
        <taxon>Bacteria</taxon>
        <taxon>Pseudomonadati</taxon>
        <taxon>Pseudomonadota</taxon>
        <taxon>Betaproteobacteria</taxon>
        <taxon>Burkholderiales</taxon>
        <taxon>Oxalobacteraceae</taxon>
        <taxon>Telluria group</taxon>
        <taxon>Duganella</taxon>
    </lineage>
</organism>
<dbReference type="InterPro" id="IPR050109">
    <property type="entry name" value="HTH-type_TetR-like_transc_reg"/>
</dbReference>
<evidence type="ECO:0000256" key="1">
    <source>
        <dbReference type="ARBA" id="ARBA00023125"/>
    </source>
</evidence>
<protein>
    <recommendedName>
        <fullName evidence="4">TetR family transcriptional regulator</fullName>
    </recommendedName>
</protein>
<gene>
    <name evidence="2" type="ORF">GTP69_16230</name>
</gene>